<accession>A0A3B9GTR7</accession>
<keyword evidence="5" id="KW-1133">Transmembrane helix</keyword>
<keyword evidence="3" id="KW-1003">Cell membrane</keyword>
<evidence type="ECO:0000313" key="10">
    <source>
        <dbReference type="Proteomes" id="UP000259610"/>
    </source>
</evidence>
<evidence type="ECO:0000256" key="7">
    <source>
        <dbReference type="PROSITE-ProRule" id="PRU00473"/>
    </source>
</evidence>
<sequence>MAYASYSSQGAGRMPVAPARKAGTWKMAYADFLTALMAFFLLMWLVSGVSADDRAEIADYFHNRTPDAATAVAVTSGPSAADRVFSALSENPALVAAGSSVVLAKEADGIRIDLVDTAERPLFDRADGRFTDTGRALARETATALAGTEGTLVLEGHTDAFPSLSPGYSNWELSSDRANEARRVFEAAGIAPERIRGVAGLADTRPLVAAQPHLPVNRRVSILVQVEG</sequence>
<evidence type="ECO:0000256" key="6">
    <source>
        <dbReference type="ARBA" id="ARBA00023136"/>
    </source>
</evidence>
<keyword evidence="4" id="KW-0812">Transmembrane</keyword>
<keyword evidence="6 7" id="KW-0472">Membrane</keyword>
<comment type="similarity">
    <text evidence="2">Belongs to the MotB family.</text>
</comment>
<organism evidence="9 10">
    <name type="scientific">Hyphomonas adhaerens</name>
    <dbReference type="NCBI Taxonomy" id="81029"/>
    <lineage>
        <taxon>Bacteria</taxon>
        <taxon>Pseudomonadati</taxon>
        <taxon>Pseudomonadota</taxon>
        <taxon>Alphaproteobacteria</taxon>
        <taxon>Hyphomonadales</taxon>
        <taxon>Hyphomonadaceae</taxon>
        <taxon>Hyphomonas</taxon>
    </lineage>
</organism>
<comment type="caution">
    <text evidence="9">The sequence shown here is derived from an EMBL/GenBank/DDBJ whole genome shotgun (WGS) entry which is preliminary data.</text>
</comment>
<dbReference type="InterPro" id="IPR036737">
    <property type="entry name" value="OmpA-like_sf"/>
</dbReference>
<dbReference type="PANTHER" id="PTHR30329">
    <property type="entry name" value="STATOR ELEMENT OF FLAGELLAR MOTOR COMPLEX"/>
    <property type="match status" value="1"/>
</dbReference>
<dbReference type="Gene3D" id="3.30.1330.60">
    <property type="entry name" value="OmpA-like domain"/>
    <property type="match status" value="1"/>
</dbReference>
<proteinExistence type="inferred from homology"/>
<dbReference type="GO" id="GO:0005886">
    <property type="term" value="C:plasma membrane"/>
    <property type="evidence" value="ECO:0007669"/>
    <property type="project" value="UniProtKB-SubCell"/>
</dbReference>
<evidence type="ECO:0000256" key="1">
    <source>
        <dbReference type="ARBA" id="ARBA00004162"/>
    </source>
</evidence>
<dbReference type="PANTHER" id="PTHR30329:SF21">
    <property type="entry name" value="LIPOPROTEIN YIAD-RELATED"/>
    <property type="match status" value="1"/>
</dbReference>
<reference evidence="9 10" key="1">
    <citation type="journal article" date="2018" name="Nat. Biotechnol.">
        <title>A standardized bacterial taxonomy based on genome phylogeny substantially revises the tree of life.</title>
        <authorList>
            <person name="Parks D.H."/>
            <person name="Chuvochina M."/>
            <person name="Waite D.W."/>
            <person name="Rinke C."/>
            <person name="Skarshewski A."/>
            <person name="Chaumeil P.A."/>
            <person name="Hugenholtz P."/>
        </authorList>
    </citation>
    <scope>NUCLEOTIDE SEQUENCE [LARGE SCALE GENOMIC DNA]</scope>
    <source>
        <strain evidence="9">UBA8733</strain>
    </source>
</reference>
<evidence type="ECO:0000256" key="2">
    <source>
        <dbReference type="ARBA" id="ARBA00008914"/>
    </source>
</evidence>
<dbReference type="PROSITE" id="PS51123">
    <property type="entry name" value="OMPA_2"/>
    <property type="match status" value="1"/>
</dbReference>
<name>A0A3B9GTR7_9PROT</name>
<dbReference type="AlphaFoldDB" id="A0A3B9GTR7"/>
<dbReference type="CDD" id="cd07185">
    <property type="entry name" value="OmpA_C-like"/>
    <property type="match status" value="1"/>
</dbReference>
<gene>
    <name evidence="9" type="ORF">DCG58_01650</name>
</gene>
<evidence type="ECO:0000256" key="5">
    <source>
        <dbReference type="ARBA" id="ARBA00022989"/>
    </source>
</evidence>
<evidence type="ECO:0000256" key="3">
    <source>
        <dbReference type="ARBA" id="ARBA00022475"/>
    </source>
</evidence>
<dbReference type="InterPro" id="IPR025713">
    <property type="entry name" value="MotB-like_N_dom"/>
</dbReference>
<evidence type="ECO:0000313" key="9">
    <source>
        <dbReference type="EMBL" id="HAE25837.1"/>
    </source>
</evidence>
<evidence type="ECO:0000259" key="8">
    <source>
        <dbReference type="PROSITE" id="PS51123"/>
    </source>
</evidence>
<dbReference type="InterPro" id="IPR006665">
    <property type="entry name" value="OmpA-like"/>
</dbReference>
<dbReference type="Proteomes" id="UP000259610">
    <property type="component" value="Unassembled WGS sequence"/>
</dbReference>
<dbReference type="InterPro" id="IPR050330">
    <property type="entry name" value="Bact_OuterMem_StrucFunc"/>
</dbReference>
<dbReference type="SUPFAM" id="SSF103088">
    <property type="entry name" value="OmpA-like"/>
    <property type="match status" value="1"/>
</dbReference>
<dbReference type="Pfam" id="PF00691">
    <property type="entry name" value="OmpA"/>
    <property type="match status" value="1"/>
</dbReference>
<feature type="domain" description="OmpA-like" evidence="8">
    <location>
        <begin position="110"/>
        <end position="228"/>
    </location>
</feature>
<evidence type="ECO:0000256" key="4">
    <source>
        <dbReference type="ARBA" id="ARBA00022692"/>
    </source>
</evidence>
<dbReference type="EMBL" id="DMAN01000035">
    <property type="protein sequence ID" value="HAE25837.1"/>
    <property type="molecule type" value="Genomic_DNA"/>
</dbReference>
<protein>
    <recommendedName>
        <fullName evidence="8">OmpA-like domain-containing protein</fullName>
    </recommendedName>
</protein>
<dbReference type="Pfam" id="PF13677">
    <property type="entry name" value="MotB_plug"/>
    <property type="match status" value="1"/>
</dbReference>
<comment type="subcellular location">
    <subcellularLocation>
        <location evidence="1">Cell membrane</location>
        <topology evidence="1">Single-pass membrane protein</topology>
    </subcellularLocation>
</comment>